<evidence type="ECO:0000256" key="1">
    <source>
        <dbReference type="SAM" id="Phobius"/>
    </source>
</evidence>
<dbReference type="OrthoDB" id="709006at2"/>
<evidence type="ECO:0000313" key="2">
    <source>
        <dbReference type="EMBL" id="SHO65257.1"/>
    </source>
</evidence>
<protein>
    <submittedName>
        <fullName evidence="2">Uncharacterized protein</fullName>
    </submittedName>
</protein>
<keyword evidence="1" id="KW-0812">Transmembrane</keyword>
<sequence>MKSSRVIFYIIVFAIAALVFYIGKESFFQPGMERFEGKYEELGYFRNENNTGPVLRVYAIRALDSDQTWMKEFAESQPHTKYGKTLVYFFSPDVSGPIDLSGTPPYFDQSLDGKVVASFERTPMGEPRFKSGSSE</sequence>
<feature type="transmembrane region" description="Helical" evidence="1">
    <location>
        <begin position="6"/>
        <end position="23"/>
    </location>
</feature>
<dbReference type="RefSeq" id="WP_073573546.1">
    <property type="nucleotide sequence ID" value="NZ_FRXN01000007.1"/>
</dbReference>
<reference evidence="3" key="1">
    <citation type="submission" date="2016-12" db="EMBL/GenBank/DDBJ databases">
        <authorList>
            <person name="Varghese N."/>
            <person name="Submissions S."/>
        </authorList>
    </citation>
    <scope>NUCLEOTIDE SEQUENCE [LARGE SCALE GENOMIC DNA]</scope>
    <source>
        <strain evidence="3">DSM 25035</strain>
    </source>
</reference>
<gene>
    <name evidence="2" type="ORF">SAMN04488108_3942</name>
</gene>
<proteinExistence type="predicted"/>
<evidence type="ECO:0000313" key="3">
    <source>
        <dbReference type="Proteomes" id="UP000184609"/>
    </source>
</evidence>
<keyword evidence="1" id="KW-0472">Membrane</keyword>
<keyword evidence="1" id="KW-1133">Transmembrane helix</keyword>
<name>A0A1M7ZK60_9BACT</name>
<accession>A0A1M7ZK60</accession>
<dbReference type="STRING" id="1073327.SAMN04488108_3942"/>
<organism evidence="2 3">
    <name type="scientific">Algoriphagus zhangzhouensis</name>
    <dbReference type="NCBI Taxonomy" id="1073327"/>
    <lineage>
        <taxon>Bacteria</taxon>
        <taxon>Pseudomonadati</taxon>
        <taxon>Bacteroidota</taxon>
        <taxon>Cytophagia</taxon>
        <taxon>Cytophagales</taxon>
        <taxon>Cyclobacteriaceae</taxon>
        <taxon>Algoriphagus</taxon>
    </lineage>
</organism>
<keyword evidence="3" id="KW-1185">Reference proteome</keyword>
<dbReference type="AlphaFoldDB" id="A0A1M7ZK60"/>
<dbReference type="EMBL" id="FRXN01000007">
    <property type="protein sequence ID" value="SHO65257.1"/>
    <property type="molecule type" value="Genomic_DNA"/>
</dbReference>
<dbReference type="Proteomes" id="UP000184609">
    <property type="component" value="Unassembled WGS sequence"/>
</dbReference>